<dbReference type="AlphaFoldDB" id="A0A2A4Z606"/>
<keyword evidence="1" id="KW-0472">Membrane</keyword>
<feature type="transmembrane region" description="Helical" evidence="1">
    <location>
        <begin position="65"/>
        <end position="89"/>
    </location>
</feature>
<organism evidence="2">
    <name type="scientific">OCS116 cluster bacterium</name>
    <dbReference type="NCBI Taxonomy" id="2030921"/>
    <lineage>
        <taxon>Bacteria</taxon>
        <taxon>Pseudomonadati</taxon>
        <taxon>Pseudomonadota</taxon>
        <taxon>Alphaproteobacteria</taxon>
        <taxon>OCS116 cluster</taxon>
    </lineage>
</organism>
<protein>
    <recommendedName>
        <fullName evidence="3">Pentapeptide repeat-containing protein</fullName>
    </recommendedName>
</protein>
<reference evidence="2" key="2">
    <citation type="journal article" date="2018" name="ISME J.">
        <title>A dynamic microbial community with high functional redundancy inhabits the cold, oxic subseafloor aquifer.</title>
        <authorList>
            <person name="Tully B.J."/>
            <person name="Wheat C.G."/>
            <person name="Glazer B.T."/>
            <person name="Huber J.A."/>
        </authorList>
    </citation>
    <scope>NUCLEOTIDE SEQUENCE</scope>
    <source>
        <strain evidence="2">NORP83</strain>
    </source>
</reference>
<gene>
    <name evidence="2" type="ORF">COB13_05230</name>
</gene>
<sequence length="352" mass="40108">MANTDKTTQVIQVIKAETDSINQLTESNLETANTLAEAIKSINSIEATTSIASAISKLAPPSIDYFAWATLIVTAIAAFGAVLSAYIGFSAYRGEVKRRYESDLESAIKHLDINGNSIAWRIGLKKLANLATTKPDDFFEEIMKIFNQTGKSFSEHIQYIIDENTDSSGLISLDCDRLTHTHTSFVAEILREINKIRVNNNCRKYINKQFHFDGFKIIYGSSSVSNWNFEYLNFSNLRFEYCDFSGIDFIKCNFQKSEFFATKKAILRNCLLSGNTDTSINNFWFSNRFPFPDDESKNFIWDDERGIYTTARLQDLEHTFKTPIPASQRPNNWERKSVRQKINCLEELSAGK</sequence>
<dbReference type="SUPFAM" id="SSF141571">
    <property type="entry name" value="Pentapeptide repeat-like"/>
    <property type="match status" value="1"/>
</dbReference>
<dbReference type="Pfam" id="PF00805">
    <property type="entry name" value="Pentapeptide"/>
    <property type="match status" value="1"/>
</dbReference>
<reference key="1">
    <citation type="submission" date="2017-08" db="EMBL/GenBank/DDBJ databases">
        <title>A dynamic microbial community with high functional redundancy inhabits the cold, oxic subseafloor aquifer.</title>
        <authorList>
            <person name="Tully B.J."/>
            <person name="Wheat C.G."/>
            <person name="Glazer B.T."/>
            <person name="Huber J.A."/>
        </authorList>
    </citation>
    <scope>NUCLEOTIDE SEQUENCE [LARGE SCALE GENOMIC DNA]</scope>
</reference>
<keyword evidence="1" id="KW-1133">Transmembrane helix</keyword>
<evidence type="ECO:0000313" key="2">
    <source>
        <dbReference type="EMBL" id="PCJ02589.1"/>
    </source>
</evidence>
<evidence type="ECO:0008006" key="3">
    <source>
        <dbReference type="Google" id="ProtNLM"/>
    </source>
</evidence>
<comment type="caution">
    <text evidence="2">The sequence shown here is derived from an EMBL/GenBank/DDBJ whole genome shotgun (WGS) entry which is preliminary data.</text>
</comment>
<dbReference type="InterPro" id="IPR001646">
    <property type="entry name" value="5peptide_repeat"/>
</dbReference>
<accession>A0A2A4Z606</accession>
<evidence type="ECO:0000256" key="1">
    <source>
        <dbReference type="SAM" id="Phobius"/>
    </source>
</evidence>
<proteinExistence type="predicted"/>
<dbReference type="EMBL" id="NVUS01000004">
    <property type="protein sequence ID" value="PCJ02589.1"/>
    <property type="molecule type" value="Genomic_DNA"/>
</dbReference>
<dbReference type="Gene3D" id="2.160.20.80">
    <property type="entry name" value="E3 ubiquitin-protein ligase SopA"/>
    <property type="match status" value="1"/>
</dbReference>
<name>A0A2A4Z606_9PROT</name>
<keyword evidence="1" id="KW-0812">Transmembrane</keyword>